<keyword evidence="10" id="KW-1015">Disulfide bond</keyword>
<dbReference type="InterPro" id="IPR003780">
    <property type="entry name" value="COX15/CtaA_fam"/>
</dbReference>
<comment type="pathway">
    <text evidence="11">Porphyrin-containing compound metabolism.</text>
</comment>
<dbReference type="Pfam" id="PF02628">
    <property type="entry name" value="COX15-CtaA"/>
    <property type="match status" value="1"/>
</dbReference>
<evidence type="ECO:0000256" key="6">
    <source>
        <dbReference type="ARBA" id="ARBA00023002"/>
    </source>
</evidence>
<evidence type="ECO:0000256" key="10">
    <source>
        <dbReference type="ARBA" id="ARBA00023157"/>
    </source>
</evidence>
<comment type="caution">
    <text evidence="13">The sequence shown here is derived from an EMBL/GenBank/DDBJ whole genome shotgun (WGS) entry which is preliminary data.</text>
</comment>
<name>A0ABW1WAM2_9BACL</name>
<keyword evidence="6" id="KW-0560">Oxidoreductase</keyword>
<keyword evidence="14" id="KW-1185">Reference proteome</keyword>
<feature type="transmembrane region" description="Helical" evidence="12">
    <location>
        <begin position="276"/>
        <end position="299"/>
    </location>
</feature>
<sequence>MIYLKERVLKIISISGMLSVLIVVIMGALVTNTGSAYGCGNNWPLCNGQVIPNAQAHQTWIEFSHRVVSGLASILVVIQAIWLWRPFKKVWSGRFLIIASVFFIFLQAFLGMAAVVWGQSSVVLALHFGISLLSFASMLLLTCLVLEFGKPHLKLFQFTVHKAMKWNFILMGIFSYILIYSGAFVRHTESSLGCRDFPLCNGHIFPEPLISKAGVQYLHRVLALVLLLWLVWTLIVVYKRYQSQAQLFTVVFFALIFVLLQAVSGAFIILTKMNLLFLLLHAFFVTGFFGLLTVLILFCSRPQAK</sequence>
<feature type="transmembrane region" description="Helical" evidence="12">
    <location>
        <begin position="67"/>
        <end position="84"/>
    </location>
</feature>
<feature type="transmembrane region" description="Helical" evidence="12">
    <location>
        <begin position="217"/>
        <end position="238"/>
    </location>
</feature>
<dbReference type="EMBL" id="JBHSTQ010000002">
    <property type="protein sequence ID" value="MFC6385598.1"/>
    <property type="molecule type" value="Genomic_DNA"/>
</dbReference>
<evidence type="ECO:0000256" key="8">
    <source>
        <dbReference type="ARBA" id="ARBA00023133"/>
    </source>
</evidence>
<evidence type="ECO:0000256" key="3">
    <source>
        <dbReference type="ARBA" id="ARBA00022692"/>
    </source>
</evidence>
<evidence type="ECO:0000256" key="7">
    <source>
        <dbReference type="ARBA" id="ARBA00023004"/>
    </source>
</evidence>
<keyword evidence="4" id="KW-0479">Metal-binding</keyword>
<keyword evidence="9 12" id="KW-0472">Membrane</keyword>
<evidence type="ECO:0000256" key="4">
    <source>
        <dbReference type="ARBA" id="ARBA00022723"/>
    </source>
</evidence>
<evidence type="ECO:0000256" key="11">
    <source>
        <dbReference type="ARBA" id="ARBA00023444"/>
    </source>
</evidence>
<accession>A0ABW1WAM2</accession>
<keyword evidence="7" id="KW-0408">Iron</keyword>
<dbReference type="InterPro" id="IPR050450">
    <property type="entry name" value="COX15/CtaA_HemeA_synthase"/>
</dbReference>
<evidence type="ECO:0000256" key="9">
    <source>
        <dbReference type="ARBA" id="ARBA00023136"/>
    </source>
</evidence>
<evidence type="ECO:0000313" key="13">
    <source>
        <dbReference type="EMBL" id="MFC6385598.1"/>
    </source>
</evidence>
<gene>
    <name evidence="13" type="ORF">ACFP7A_03195</name>
</gene>
<protein>
    <submittedName>
        <fullName evidence="13">Heme A synthase</fullName>
    </submittedName>
</protein>
<keyword evidence="2" id="KW-1003">Cell membrane</keyword>
<evidence type="ECO:0000313" key="14">
    <source>
        <dbReference type="Proteomes" id="UP001596267"/>
    </source>
</evidence>
<dbReference type="RefSeq" id="WP_253051937.1">
    <property type="nucleotide sequence ID" value="NZ_JAMXWN010000001.1"/>
</dbReference>
<feature type="transmembrane region" description="Helical" evidence="12">
    <location>
        <begin position="166"/>
        <end position="185"/>
    </location>
</feature>
<feature type="transmembrane region" description="Helical" evidence="12">
    <location>
        <begin position="124"/>
        <end position="146"/>
    </location>
</feature>
<evidence type="ECO:0000256" key="12">
    <source>
        <dbReference type="SAM" id="Phobius"/>
    </source>
</evidence>
<feature type="transmembrane region" description="Helical" evidence="12">
    <location>
        <begin position="96"/>
        <end position="118"/>
    </location>
</feature>
<reference evidence="14" key="1">
    <citation type="journal article" date="2019" name="Int. J. Syst. Evol. Microbiol.">
        <title>The Global Catalogue of Microorganisms (GCM) 10K type strain sequencing project: providing services to taxonomists for standard genome sequencing and annotation.</title>
        <authorList>
            <consortium name="The Broad Institute Genomics Platform"/>
            <consortium name="The Broad Institute Genome Sequencing Center for Infectious Disease"/>
            <person name="Wu L."/>
            <person name="Ma J."/>
        </authorList>
    </citation>
    <scope>NUCLEOTIDE SEQUENCE [LARGE SCALE GENOMIC DNA]</scope>
    <source>
        <strain evidence="14">CCUG 42001</strain>
    </source>
</reference>
<feature type="transmembrane region" description="Helical" evidence="12">
    <location>
        <begin position="12"/>
        <end position="30"/>
    </location>
</feature>
<feature type="transmembrane region" description="Helical" evidence="12">
    <location>
        <begin position="250"/>
        <end position="270"/>
    </location>
</feature>
<evidence type="ECO:0000256" key="2">
    <source>
        <dbReference type="ARBA" id="ARBA00022475"/>
    </source>
</evidence>
<proteinExistence type="predicted"/>
<keyword evidence="5 12" id="KW-1133">Transmembrane helix</keyword>
<dbReference type="PANTHER" id="PTHR35457:SF1">
    <property type="entry name" value="HEME A SYNTHASE"/>
    <property type="match status" value="1"/>
</dbReference>
<evidence type="ECO:0000256" key="1">
    <source>
        <dbReference type="ARBA" id="ARBA00004141"/>
    </source>
</evidence>
<organism evidence="13 14">
    <name type="scientific">Sporolactobacillus kofuensis</name>
    <dbReference type="NCBI Taxonomy" id="269672"/>
    <lineage>
        <taxon>Bacteria</taxon>
        <taxon>Bacillati</taxon>
        <taxon>Bacillota</taxon>
        <taxon>Bacilli</taxon>
        <taxon>Bacillales</taxon>
        <taxon>Sporolactobacillaceae</taxon>
        <taxon>Sporolactobacillus</taxon>
    </lineage>
</organism>
<comment type="subcellular location">
    <subcellularLocation>
        <location evidence="1">Membrane</location>
        <topology evidence="1">Multi-pass membrane protein</topology>
    </subcellularLocation>
</comment>
<evidence type="ECO:0000256" key="5">
    <source>
        <dbReference type="ARBA" id="ARBA00022989"/>
    </source>
</evidence>
<dbReference type="Proteomes" id="UP001596267">
    <property type="component" value="Unassembled WGS sequence"/>
</dbReference>
<keyword evidence="8" id="KW-0350">Heme biosynthesis</keyword>
<dbReference type="PANTHER" id="PTHR35457">
    <property type="entry name" value="HEME A SYNTHASE"/>
    <property type="match status" value="1"/>
</dbReference>
<keyword evidence="3 12" id="KW-0812">Transmembrane</keyword>